<accession>A0ACB9XY36</accession>
<dbReference type="EMBL" id="CM043786">
    <property type="protein sequence ID" value="KAI4831775.1"/>
    <property type="molecule type" value="Genomic_DNA"/>
</dbReference>
<proteinExistence type="predicted"/>
<gene>
    <name evidence="1" type="ORF">KUCAC02_001299</name>
</gene>
<comment type="caution">
    <text evidence="1">The sequence shown here is derived from an EMBL/GenBank/DDBJ whole genome shotgun (WGS) entry which is preliminary data.</text>
</comment>
<evidence type="ECO:0000313" key="2">
    <source>
        <dbReference type="Proteomes" id="UP001057452"/>
    </source>
</evidence>
<name>A0ACB9XY36_CHAAC</name>
<keyword evidence="2" id="KW-1185">Reference proteome</keyword>
<organism evidence="1 2">
    <name type="scientific">Chaenocephalus aceratus</name>
    <name type="common">Blackfin icefish</name>
    <name type="synonym">Chaenichthys aceratus</name>
    <dbReference type="NCBI Taxonomy" id="36190"/>
    <lineage>
        <taxon>Eukaryota</taxon>
        <taxon>Metazoa</taxon>
        <taxon>Chordata</taxon>
        <taxon>Craniata</taxon>
        <taxon>Vertebrata</taxon>
        <taxon>Euteleostomi</taxon>
        <taxon>Actinopterygii</taxon>
        <taxon>Neopterygii</taxon>
        <taxon>Teleostei</taxon>
        <taxon>Neoteleostei</taxon>
        <taxon>Acanthomorphata</taxon>
        <taxon>Eupercaria</taxon>
        <taxon>Perciformes</taxon>
        <taxon>Notothenioidei</taxon>
        <taxon>Channichthyidae</taxon>
        <taxon>Chaenocephalus</taxon>
    </lineage>
</organism>
<reference evidence="1" key="1">
    <citation type="submission" date="2022-05" db="EMBL/GenBank/DDBJ databases">
        <title>Chromosome-level genome of Chaenocephalus aceratus.</title>
        <authorList>
            <person name="Park H."/>
        </authorList>
    </citation>
    <scope>NUCLEOTIDE SEQUENCE</scope>
    <source>
        <strain evidence="1">KU_202001</strain>
    </source>
</reference>
<sequence>MLDSAVPPNAHRRMFTVQMAHVPLHTARSSPHPYPASPLRRGDPAESLQLGQCWVPPSALEVQLPGEPSDGGEGAEPQPRPAALPPPPPHMVRGRAANQSFRFAIDKSYDGPSEDDDDGSEQSSGQETPVGSSTRLDVDDGKKTKKTKGKKKEKKSKPKKESVDDAEKKTKKKGFGLLRFGKKKEDKSKDAGKSSKTKLEALSEEELDRIPPQRDGYEPRYATIESGHATPDSASFPDVEDDDSDPNYARISNFRPPPSPQAFVSRTPSPAPPTGGSNPLRASEEELDGLYAKVNKSRPPPTQADSDPRLQGQRREYQQNRAAPGYDELEAARRRALENDPSRMAPRGAESRTAPRYEEVDRQYPTQPRRDPYDYPTHSRPVPRDPVPHQGRVQAPNNQRYYPSSPRADQQHRAAVRQDVLPPPAGQRGDHFYEAAGGRVDGYRQANQGRYTSPERHPDTGERYSDDRQPDQKRKNPLIGAV</sequence>
<evidence type="ECO:0000313" key="1">
    <source>
        <dbReference type="EMBL" id="KAI4831775.1"/>
    </source>
</evidence>
<dbReference type="Proteomes" id="UP001057452">
    <property type="component" value="Chromosome 2"/>
</dbReference>
<protein>
    <submittedName>
        <fullName evidence="1">Uncharacterized protein</fullName>
    </submittedName>
</protein>